<dbReference type="AlphaFoldDB" id="A0A942WV41"/>
<evidence type="ECO:0000313" key="1">
    <source>
        <dbReference type="EMBL" id="MBS4893745.1"/>
    </source>
</evidence>
<protein>
    <submittedName>
        <fullName evidence="1">Uncharacterized protein</fullName>
    </submittedName>
</protein>
<reference evidence="1" key="1">
    <citation type="submission" date="2021-02" db="EMBL/GenBank/DDBJ databases">
        <title>Infant gut strain persistence is associated with maternal origin, phylogeny, and functional potential including surface adhesion and iron acquisition.</title>
        <authorList>
            <person name="Lou Y.C."/>
        </authorList>
    </citation>
    <scope>NUCLEOTIDE SEQUENCE</scope>
    <source>
        <strain evidence="1">L3_108_031G1_dasL3_108_031G1_concoct_20</strain>
    </source>
</reference>
<dbReference type="RefSeq" id="WP_278467967.1">
    <property type="nucleotide sequence ID" value="NZ_JAGZMU010000005.1"/>
</dbReference>
<proteinExistence type="predicted"/>
<sequence>MKCNIGQEKRIELGDLVLLDNSEFCLIIYDDCIKDERCGFKLLKLETCCTDKNEYGFRTIEEINMCKNIKLVAKKKELELRRL</sequence>
<gene>
    <name evidence="1" type="ORF">KHZ90_08220</name>
</gene>
<accession>A0A942WV41</accession>
<dbReference type="EMBL" id="JAGZMU010000005">
    <property type="protein sequence ID" value="MBS4893745.1"/>
    <property type="molecule type" value="Genomic_DNA"/>
</dbReference>
<name>A0A942WV41_VEIPA</name>
<evidence type="ECO:0000313" key="2">
    <source>
        <dbReference type="Proteomes" id="UP000778864"/>
    </source>
</evidence>
<organism evidence="1 2">
    <name type="scientific">Veillonella parvula</name>
    <name type="common">Staphylococcus parvulus</name>
    <dbReference type="NCBI Taxonomy" id="29466"/>
    <lineage>
        <taxon>Bacteria</taxon>
        <taxon>Bacillati</taxon>
        <taxon>Bacillota</taxon>
        <taxon>Negativicutes</taxon>
        <taxon>Veillonellales</taxon>
        <taxon>Veillonellaceae</taxon>
        <taxon>Veillonella</taxon>
    </lineage>
</organism>
<comment type="caution">
    <text evidence="1">The sequence shown here is derived from an EMBL/GenBank/DDBJ whole genome shotgun (WGS) entry which is preliminary data.</text>
</comment>
<dbReference type="Proteomes" id="UP000778864">
    <property type="component" value="Unassembled WGS sequence"/>
</dbReference>